<evidence type="ECO:0000256" key="2">
    <source>
        <dbReference type="ARBA" id="ARBA00022448"/>
    </source>
</evidence>
<dbReference type="Pfam" id="PF07715">
    <property type="entry name" value="Plug"/>
    <property type="match status" value="1"/>
</dbReference>
<dbReference type="InterPro" id="IPR039426">
    <property type="entry name" value="TonB-dep_rcpt-like"/>
</dbReference>
<dbReference type="GO" id="GO:0009279">
    <property type="term" value="C:cell outer membrane"/>
    <property type="evidence" value="ECO:0007669"/>
    <property type="project" value="UniProtKB-SubCell"/>
</dbReference>
<dbReference type="AlphaFoldDB" id="A0A096AAH7"/>
<keyword evidence="5 9" id="KW-0798">TonB box</keyword>
<dbReference type="InterPro" id="IPR037066">
    <property type="entry name" value="Plug_dom_sf"/>
</dbReference>
<dbReference type="Proteomes" id="UP000029525">
    <property type="component" value="Unassembled WGS sequence"/>
</dbReference>
<comment type="caution">
    <text evidence="13">The sequence shown here is derived from an EMBL/GenBank/DDBJ whole genome shotgun (WGS) entry which is preliminary data.</text>
</comment>
<comment type="similarity">
    <text evidence="8 9">Belongs to the TonB-dependent receptor family.</text>
</comment>
<evidence type="ECO:0000259" key="12">
    <source>
        <dbReference type="Pfam" id="PF07715"/>
    </source>
</evidence>
<dbReference type="InterPro" id="IPR012910">
    <property type="entry name" value="Plug_dom"/>
</dbReference>
<dbReference type="EMBL" id="JRNQ01000059">
    <property type="protein sequence ID" value="KGF43930.1"/>
    <property type="molecule type" value="Genomic_DNA"/>
</dbReference>
<evidence type="ECO:0000256" key="10">
    <source>
        <dbReference type="SAM" id="SignalP"/>
    </source>
</evidence>
<dbReference type="PANTHER" id="PTHR30069:SF40">
    <property type="entry name" value="TONB-DEPENDENT RECEPTOR NMB0964-RELATED"/>
    <property type="match status" value="1"/>
</dbReference>
<feature type="domain" description="TonB-dependent receptor plug" evidence="12">
    <location>
        <begin position="65"/>
        <end position="162"/>
    </location>
</feature>
<keyword evidence="10" id="KW-0732">Signal</keyword>
<evidence type="ECO:0000256" key="3">
    <source>
        <dbReference type="ARBA" id="ARBA00022452"/>
    </source>
</evidence>
<feature type="signal peptide" evidence="10">
    <location>
        <begin position="1"/>
        <end position="25"/>
    </location>
</feature>
<protein>
    <submittedName>
        <fullName evidence="13">Membrane protein</fullName>
    </submittedName>
</protein>
<evidence type="ECO:0000256" key="9">
    <source>
        <dbReference type="RuleBase" id="RU003357"/>
    </source>
</evidence>
<name>A0A096AAH7_9BACT</name>
<dbReference type="Gene3D" id="2.40.170.20">
    <property type="entry name" value="TonB-dependent receptor, beta-barrel domain"/>
    <property type="match status" value="1"/>
</dbReference>
<keyword evidence="3 8" id="KW-1134">Transmembrane beta strand</keyword>
<sequence length="709" mass="81393">MKKHFYISLTIIGIAIFTLIPSASAHTQKPQHGVIVSDSTHSKVHRLEEVTVNGERKLVSNNVVSSQINQATINRSIGQSLATMLERISGVSSIQTGTTVSKPVIHGMYGNRLLMIVNGARQIGQQWGDDHAPEVDKNNSNKIEVVKGAEAVRYGSEALGGIIVMEQAMLPYETDCIHGKVLTMYGDNGRRYQIVGSAEGAFPFAKDIAWRIQSTYGNSGDQRAAKYMLNNTGTREFDIAGTLGYRHKNFRTELSYSRYDLKLGVLFNAQMGNQDLLSERIALGRPVIVTPFTRTITYPFQHVIHNNVTLKMFYNNNRYGNFYWLTSYQKDDREENRIRRQNLSNIPAVSLHLQSLQNQFRWRKAYSVWQTEVGVQHGYTNHKNERGTGVVPIIPNYTENTLGVYAFQKYNKNKWSAELGARFDWQDTEAAGYDWTGTYYGGHRSFNNFTYNIGAQYKVNQHFTLTSNIGLAWRAPHVYELYSNGNELGSGRYVIGDSLLNSENSYKWVTSAVYKSKYVDVRVDAYLQWIKNYVYDRPMQKNITVISGTYPVFQYMQADAFFRGVDLDLHIRPITLLDYHFTSSMIWANEKNTGNYLPYIPSFRFDQSLAYTPQPIGKWAPWIEINHRFVAQQHRFDPNTDLINTAPPAYNLFGFEAGVNWNINHRNTLFFNIAGENIFNKEYKEYTNRARYYSHDLGRDIRITLGWKF</sequence>
<evidence type="ECO:0000256" key="5">
    <source>
        <dbReference type="ARBA" id="ARBA00023077"/>
    </source>
</evidence>
<dbReference type="PANTHER" id="PTHR30069">
    <property type="entry name" value="TONB-DEPENDENT OUTER MEMBRANE RECEPTOR"/>
    <property type="match status" value="1"/>
</dbReference>
<dbReference type="Pfam" id="PF00593">
    <property type="entry name" value="TonB_dep_Rec_b-barrel"/>
    <property type="match status" value="1"/>
</dbReference>
<dbReference type="RefSeq" id="WP_036867825.1">
    <property type="nucleotide sequence ID" value="NZ_JRNQ01000059.1"/>
</dbReference>
<dbReference type="GO" id="GO:0044718">
    <property type="term" value="P:siderophore transmembrane transport"/>
    <property type="evidence" value="ECO:0007669"/>
    <property type="project" value="TreeGrafter"/>
</dbReference>
<dbReference type="InterPro" id="IPR000531">
    <property type="entry name" value="Beta-barrel_TonB"/>
</dbReference>
<evidence type="ECO:0000313" key="14">
    <source>
        <dbReference type="Proteomes" id="UP000029525"/>
    </source>
</evidence>
<accession>A0A096AAH7</accession>
<dbReference type="PROSITE" id="PS52016">
    <property type="entry name" value="TONB_DEPENDENT_REC_3"/>
    <property type="match status" value="1"/>
</dbReference>
<evidence type="ECO:0000259" key="11">
    <source>
        <dbReference type="Pfam" id="PF00593"/>
    </source>
</evidence>
<proteinExistence type="inferred from homology"/>
<organism evidence="13 14">
    <name type="scientific">Prevotella bivia DNF00320</name>
    <dbReference type="NCBI Taxonomy" id="1401068"/>
    <lineage>
        <taxon>Bacteria</taxon>
        <taxon>Pseudomonadati</taxon>
        <taxon>Bacteroidota</taxon>
        <taxon>Bacteroidia</taxon>
        <taxon>Bacteroidales</taxon>
        <taxon>Prevotellaceae</taxon>
        <taxon>Prevotella</taxon>
    </lineage>
</organism>
<reference evidence="13 14" key="1">
    <citation type="submission" date="2014-07" db="EMBL/GenBank/DDBJ databases">
        <authorList>
            <person name="McCorrison J."/>
            <person name="Sanka R."/>
            <person name="Torralba M."/>
            <person name="Gillis M."/>
            <person name="Haft D.H."/>
            <person name="Methe B."/>
            <person name="Sutton G."/>
            <person name="Nelson K.E."/>
        </authorList>
    </citation>
    <scope>NUCLEOTIDE SEQUENCE [LARGE SCALE GENOMIC DNA]</scope>
    <source>
        <strain evidence="13 14">DNF00320</strain>
    </source>
</reference>
<evidence type="ECO:0000256" key="7">
    <source>
        <dbReference type="ARBA" id="ARBA00023237"/>
    </source>
</evidence>
<gene>
    <name evidence="13" type="ORF">HMPREF0647_08640</name>
</gene>
<feature type="domain" description="TonB-dependent receptor-like beta-barrel" evidence="11">
    <location>
        <begin position="293"/>
        <end position="673"/>
    </location>
</feature>
<dbReference type="GO" id="GO:0015344">
    <property type="term" value="F:siderophore uptake transmembrane transporter activity"/>
    <property type="evidence" value="ECO:0007669"/>
    <property type="project" value="TreeGrafter"/>
</dbReference>
<evidence type="ECO:0000256" key="1">
    <source>
        <dbReference type="ARBA" id="ARBA00004571"/>
    </source>
</evidence>
<keyword evidence="4 8" id="KW-0812">Transmembrane</keyword>
<dbReference type="Gene3D" id="2.170.130.10">
    <property type="entry name" value="TonB-dependent receptor, plug domain"/>
    <property type="match status" value="1"/>
</dbReference>
<evidence type="ECO:0000313" key="13">
    <source>
        <dbReference type="EMBL" id="KGF43930.1"/>
    </source>
</evidence>
<evidence type="ECO:0000256" key="8">
    <source>
        <dbReference type="PROSITE-ProRule" id="PRU01360"/>
    </source>
</evidence>
<feature type="chain" id="PRO_5001924403" evidence="10">
    <location>
        <begin position="26"/>
        <end position="709"/>
    </location>
</feature>
<keyword evidence="7 8" id="KW-0998">Cell outer membrane</keyword>
<keyword evidence="2 8" id="KW-0813">Transport</keyword>
<evidence type="ECO:0000256" key="4">
    <source>
        <dbReference type="ARBA" id="ARBA00022692"/>
    </source>
</evidence>
<dbReference type="InterPro" id="IPR036942">
    <property type="entry name" value="Beta-barrel_TonB_sf"/>
</dbReference>
<evidence type="ECO:0000256" key="6">
    <source>
        <dbReference type="ARBA" id="ARBA00023136"/>
    </source>
</evidence>
<dbReference type="OrthoDB" id="9795928at2"/>
<dbReference type="SUPFAM" id="SSF56935">
    <property type="entry name" value="Porins"/>
    <property type="match status" value="1"/>
</dbReference>
<keyword evidence="6 8" id="KW-0472">Membrane</keyword>
<comment type="subcellular location">
    <subcellularLocation>
        <location evidence="1 8">Cell outer membrane</location>
        <topology evidence="1 8">Multi-pass membrane protein</topology>
    </subcellularLocation>
</comment>